<feature type="signal peptide" evidence="2">
    <location>
        <begin position="1"/>
        <end position="26"/>
    </location>
</feature>
<organism evidence="3 4">
    <name type="scientific">Brevundimonas viscosa</name>
    <dbReference type="NCBI Taxonomy" id="871741"/>
    <lineage>
        <taxon>Bacteria</taxon>
        <taxon>Pseudomonadati</taxon>
        <taxon>Pseudomonadota</taxon>
        <taxon>Alphaproteobacteria</taxon>
        <taxon>Caulobacterales</taxon>
        <taxon>Caulobacteraceae</taxon>
        <taxon>Brevundimonas</taxon>
    </lineage>
</organism>
<protein>
    <submittedName>
        <fullName evidence="3">Uncharacterized protein</fullName>
    </submittedName>
</protein>
<dbReference type="Proteomes" id="UP000198788">
    <property type="component" value="Unassembled WGS sequence"/>
</dbReference>
<dbReference type="AlphaFoldDB" id="A0A1I6T2S9"/>
<proteinExistence type="predicted"/>
<accession>A0A1I6T2S9</accession>
<gene>
    <name evidence="3" type="ORF">SAMN05192570_2908</name>
</gene>
<name>A0A1I6T2S9_9CAUL</name>
<dbReference type="STRING" id="871741.SAMN05192570_2908"/>
<evidence type="ECO:0000313" key="3">
    <source>
        <dbReference type="EMBL" id="SFS83433.1"/>
    </source>
</evidence>
<feature type="coiled-coil region" evidence="1">
    <location>
        <begin position="80"/>
        <end position="107"/>
    </location>
</feature>
<keyword evidence="4" id="KW-1185">Reference proteome</keyword>
<keyword evidence="2" id="KW-0732">Signal</keyword>
<keyword evidence="1" id="KW-0175">Coiled coil</keyword>
<sequence length="110" mass="11702">MKRTLVAVLALAIAAPVVTIPVAADAQVLTGRGAARQAPRRPSLSEAELNRLYDAEDEVSELDGQISDIRAAGESAGGLSADQQRQIAALTARRDAAQRTVDRLEAKRNR</sequence>
<reference evidence="4" key="1">
    <citation type="submission" date="2016-10" db="EMBL/GenBank/DDBJ databases">
        <authorList>
            <person name="Varghese N."/>
            <person name="Submissions S."/>
        </authorList>
    </citation>
    <scope>NUCLEOTIDE SEQUENCE [LARGE SCALE GENOMIC DNA]</scope>
    <source>
        <strain evidence="4">CGMCC 1.10683</strain>
    </source>
</reference>
<feature type="chain" id="PRO_5011436644" evidence="2">
    <location>
        <begin position="27"/>
        <end position="110"/>
    </location>
</feature>
<evidence type="ECO:0000256" key="1">
    <source>
        <dbReference type="SAM" id="Coils"/>
    </source>
</evidence>
<evidence type="ECO:0000313" key="4">
    <source>
        <dbReference type="Proteomes" id="UP000198788"/>
    </source>
</evidence>
<dbReference type="RefSeq" id="WP_092312382.1">
    <property type="nucleotide sequence ID" value="NZ_FOZV01000007.1"/>
</dbReference>
<evidence type="ECO:0000256" key="2">
    <source>
        <dbReference type="SAM" id="SignalP"/>
    </source>
</evidence>
<dbReference type="EMBL" id="FOZV01000007">
    <property type="protein sequence ID" value="SFS83433.1"/>
    <property type="molecule type" value="Genomic_DNA"/>
</dbReference>